<organism evidence="4 5">
    <name type="scientific">Candida parapsilosis</name>
    <name type="common">Yeast</name>
    <dbReference type="NCBI Taxonomy" id="5480"/>
    <lineage>
        <taxon>Eukaryota</taxon>
        <taxon>Fungi</taxon>
        <taxon>Dikarya</taxon>
        <taxon>Ascomycota</taxon>
        <taxon>Saccharomycotina</taxon>
        <taxon>Pichiomycetes</taxon>
        <taxon>Debaryomycetaceae</taxon>
        <taxon>Candida/Lodderomyces clade</taxon>
        <taxon>Candida</taxon>
    </lineage>
</organism>
<comment type="caution">
    <text evidence="4">The sequence shown here is derived from an EMBL/GenBank/DDBJ whole genome shotgun (WGS) entry which is preliminary data.</text>
</comment>
<dbReference type="InterPro" id="IPR050767">
    <property type="entry name" value="Sel1_AlgK"/>
</dbReference>
<sequence>MRKLPLLSCLCIYLLKGASANDRTTLNEYEQAISQLNQISDTYEKKFIYSADDIENNLKIPAYDPVKKQFKQKRHHQLQPPPQLTGEVIPLLEAAASKNNSKALITLGDLYLFGNYSLPTDYQRAKAYYERAVEVWPDAHAYFMLGFIHSTGLFGEFPIDQKRASLFYQVSAENGDMNALQVVAYRHLKGVGVPSNCELALPYYSKLSKMGYDQVQNSVPKIDYNIRISDFNGGLFGEKLSETSSSVELPSRMYADIRAQIEEHKINANDRGLVSYYYNGLEYLKGDYFNEKDLPRAFREFQKCASLGEELYEAREYQNADGLDRFFLSSCQVNLGRMYLEGLSAKEDPLRARYLFETSLKVKVTAEALNYLGFIEEHGLVGGANITKAIEYYSAAAKKKGGIASKNLAKLFMKINATDFVESNENSALIYKHMLQAAFHGSTEALYHVGTFFESGLSQLVEPNEKVTCAKTTLYYREYMKRLTSFYAPHLKYAFEELASGNFKNALVGYSIAAEQGFEQAQVSTAYLLYQLQPLYSTEETKTFTLDRVNLAVQYLERASKQKNIDATILLGDMFMGQDNHAQIEPDYARAFNYYRIAADLHSSHGAFKLAEMYEYGLGPENHSVDYFLAKKYYDQSLQYKEKSDLDRLSSHLKSAYSSAHINWALLRLRFKLLFNSGGASTHMDEQSVGWFSVLKSLGTKTASGQQAASETEALNKADAHHYGTSYETEFVENYDIGDYLVISLTFMFFLFFFVQNIIRQVRRMRNGNQERRNEPEEVREGARWNGNQFHFRRGNFEFHFFAI</sequence>
<dbReference type="Gene3D" id="1.25.40.10">
    <property type="entry name" value="Tetratricopeptide repeat domain"/>
    <property type="match status" value="2"/>
</dbReference>
<dbReference type="InterPro" id="IPR006597">
    <property type="entry name" value="Sel1-like"/>
</dbReference>
<evidence type="ECO:0000313" key="5">
    <source>
        <dbReference type="Proteomes" id="UP000590412"/>
    </source>
</evidence>
<dbReference type="PANTHER" id="PTHR11102">
    <property type="entry name" value="SEL-1-LIKE PROTEIN"/>
    <property type="match status" value="1"/>
</dbReference>
<keyword evidence="2" id="KW-0472">Membrane</keyword>
<dbReference type="PANTHER" id="PTHR11102:SF160">
    <property type="entry name" value="ERAD-ASSOCIATED E3 UBIQUITIN-PROTEIN LIGASE COMPONENT HRD3"/>
    <property type="match status" value="1"/>
</dbReference>
<feature type="signal peptide" evidence="3">
    <location>
        <begin position="1"/>
        <end position="20"/>
    </location>
</feature>
<dbReference type="EMBL" id="JABWAB010000009">
    <property type="protein sequence ID" value="KAF6045285.1"/>
    <property type="molecule type" value="Genomic_DNA"/>
</dbReference>
<keyword evidence="3" id="KW-0732">Signal</keyword>
<proteinExistence type="inferred from homology"/>
<dbReference type="SMART" id="SM00671">
    <property type="entry name" value="SEL1"/>
    <property type="match status" value="7"/>
</dbReference>
<gene>
    <name evidence="4" type="ORF">FOB60_004857</name>
</gene>
<reference evidence="4" key="1">
    <citation type="submission" date="2020-03" db="EMBL/GenBank/DDBJ databases">
        <title>FDA dAtabase for Regulatory Grade micrObial Sequences (FDA-ARGOS): Supporting development and validation of Infectious Disease Dx tests.</title>
        <authorList>
            <person name="Campos J."/>
            <person name="Goldberg B."/>
            <person name="Tallon L."/>
            <person name="Sadzewicz L."/>
            <person name="Vavikolanu K."/>
            <person name="Mehta A."/>
            <person name="Aluvathingal J."/>
            <person name="Nadendla S."/>
            <person name="Nandy P."/>
            <person name="Geyer C."/>
            <person name="Yan Y."/>
            <person name="Sichtig H."/>
        </authorList>
    </citation>
    <scope>NUCLEOTIDE SEQUENCE [LARGE SCALE GENOMIC DNA]</scope>
    <source>
        <strain evidence="4">FDAARGOS_652</strain>
    </source>
</reference>
<feature type="transmembrane region" description="Helical" evidence="2">
    <location>
        <begin position="740"/>
        <end position="759"/>
    </location>
</feature>
<keyword evidence="2" id="KW-0812">Transmembrane</keyword>
<dbReference type="AlphaFoldDB" id="A0A8X7NFH4"/>
<feature type="chain" id="PRO_5044694492" evidence="3">
    <location>
        <begin position="21"/>
        <end position="804"/>
    </location>
</feature>
<name>A0A8X7NFH4_CANPA</name>
<keyword evidence="2" id="KW-1133">Transmembrane helix</keyword>
<accession>A0A8X7NFH4</accession>
<dbReference type="Pfam" id="PF08238">
    <property type="entry name" value="Sel1"/>
    <property type="match status" value="8"/>
</dbReference>
<protein>
    <submittedName>
        <fullName evidence="4">Sel1 repeat family protein</fullName>
    </submittedName>
</protein>
<evidence type="ECO:0000256" key="1">
    <source>
        <dbReference type="ARBA" id="ARBA00038101"/>
    </source>
</evidence>
<dbReference type="Proteomes" id="UP000590412">
    <property type="component" value="Unassembled WGS sequence"/>
</dbReference>
<dbReference type="InterPro" id="IPR011990">
    <property type="entry name" value="TPR-like_helical_dom_sf"/>
</dbReference>
<evidence type="ECO:0000256" key="3">
    <source>
        <dbReference type="SAM" id="SignalP"/>
    </source>
</evidence>
<evidence type="ECO:0000256" key="2">
    <source>
        <dbReference type="SAM" id="Phobius"/>
    </source>
</evidence>
<dbReference type="SUPFAM" id="SSF81901">
    <property type="entry name" value="HCP-like"/>
    <property type="match status" value="2"/>
</dbReference>
<evidence type="ECO:0000313" key="4">
    <source>
        <dbReference type="EMBL" id="KAF6045285.1"/>
    </source>
</evidence>
<comment type="similarity">
    <text evidence="1">Belongs to the sel-1 family.</text>
</comment>